<feature type="signal peptide" evidence="1">
    <location>
        <begin position="1"/>
        <end position="28"/>
    </location>
</feature>
<proteinExistence type="predicted"/>
<sequence>MLIISRFSNYVVVLSLWATMVLWAKAAAVEFLSYQPSFSKLIGQNATGKVAQETSWEAFHEGGIYNKKDNSLYISSNFDTVGNPINITVLSLDDLSIRSQRYVNLSMPNGGSVFRANRGGRYMGSDQTLQIWCDQGDTNNYSKLVSLDPNTNQTTTLFSRFFNRNFSSINDVRQHPETGDLWFTDATYAYFNGFRPSPQMPTQVYRYDMDSKSIQVVADGLQQPNGIEFSPDYKTLYVSDTGAATTRSTPTGPATIYAFDVVNRKRSLTNKRVLAYADNGIPDGLHTDIEGNVWASCGDGVHAWDSSGVLLGKVFTNDYTSNFAFVPGGMFIFSNKRLWVVENLIALGREVCDDFGSHVDRRCNERRARH</sequence>
<evidence type="ECO:0000313" key="3">
    <source>
        <dbReference type="EMBL" id="KXH40826.1"/>
    </source>
</evidence>
<name>A0A135SY54_9PEZI</name>
<organism evidence="3 4">
    <name type="scientific">Colletotrichum simmondsii</name>
    <dbReference type="NCBI Taxonomy" id="703756"/>
    <lineage>
        <taxon>Eukaryota</taxon>
        <taxon>Fungi</taxon>
        <taxon>Dikarya</taxon>
        <taxon>Ascomycota</taxon>
        <taxon>Pezizomycotina</taxon>
        <taxon>Sordariomycetes</taxon>
        <taxon>Hypocreomycetidae</taxon>
        <taxon>Glomerellales</taxon>
        <taxon>Glomerellaceae</taxon>
        <taxon>Colletotrichum</taxon>
        <taxon>Colletotrichum acutatum species complex</taxon>
    </lineage>
</organism>
<dbReference type="EMBL" id="JFBX01000359">
    <property type="protein sequence ID" value="KXH40826.1"/>
    <property type="molecule type" value="Genomic_DNA"/>
</dbReference>
<feature type="chain" id="PRO_5007802951" evidence="1">
    <location>
        <begin position="29"/>
        <end position="370"/>
    </location>
</feature>
<evidence type="ECO:0000313" key="4">
    <source>
        <dbReference type="Proteomes" id="UP000070328"/>
    </source>
</evidence>
<keyword evidence="1" id="KW-0732">Signal</keyword>
<evidence type="ECO:0000256" key="1">
    <source>
        <dbReference type="SAM" id="SignalP"/>
    </source>
</evidence>
<protein>
    <submittedName>
        <fullName evidence="3">SMP-30/Gluconolaconase/LRE-like region</fullName>
    </submittedName>
</protein>
<accession>A0A135SY54</accession>
<dbReference type="Gene3D" id="2.120.10.30">
    <property type="entry name" value="TolB, C-terminal domain"/>
    <property type="match status" value="1"/>
</dbReference>
<gene>
    <name evidence="3" type="ORF">CSIM01_13409</name>
</gene>
<dbReference type="PANTHER" id="PTHR47064">
    <property type="entry name" value="PUTATIVE (AFU_ORTHOLOGUE AFUA_1G08990)-RELATED"/>
    <property type="match status" value="1"/>
</dbReference>
<dbReference type="OrthoDB" id="423498at2759"/>
<reference evidence="3 4" key="1">
    <citation type="submission" date="2014-02" db="EMBL/GenBank/DDBJ databases">
        <title>The genome sequence of Colletotrichum simmondsii CBS122122.</title>
        <authorList>
            <person name="Baroncelli R."/>
            <person name="Thon M.R."/>
        </authorList>
    </citation>
    <scope>NUCLEOTIDE SEQUENCE [LARGE SCALE GENOMIC DNA]</scope>
    <source>
        <strain evidence="3 4">CBS122122</strain>
    </source>
</reference>
<dbReference type="InterPro" id="IPR011042">
    <property type="entry name" value="6-blade_b-propeller_TolB-like"/>
</dbReference>
<dbReference type="Proteomes" id="UP000070328">
    <property type="component" value="Unassembled WGS sequence"/>
</dbReference>
<dbReference type="PANTHER" id="PTHR47064:SF2">
    <property type="entry name" value="SMP-30_GLUCONOLACTONASE_LRE-LIKE REGION DOMAIN-CONTAINING PROTEIN-RELATED"/>
    <property type="match status" value="1"/>
</dbReference>
<comment type="caution">
    <text evidence="3">The sequence shown here is derived from an EMBL/GenBank/DDBJ whole genome shotgun (WGS) entry which is preliminary data.</text>
</comment>
<keyword evidence="4" id="KW-1185">Reference proteome</keyword>
<feature type="domain" description="SMP-30/Gluconolactonase/LRE-like region" evidence="2">
    <location>
        <begin position="92"/>
        <end position="325"/>
    </location>
</feature>
<dbReference type="InterPro" id="IPR052988">
    <property type="entry name" value="Oryzine_lactonohydrolase"/>
</dbReference>
<dbReference type="AlphaFoldDB" id="A0A135SY54"/>
<evidence type="ECO:0000259" key="2">
    <source>
        <dbReference type="Pfam" id="PF08450"/>
    </source>
</evidence>
<dbReference type="SUPFAM" id="SSF63829">
    <property type="entry name" value="Calcium-dependent phosphotriesterase"/>
    <property type="match status" value="1"/>
</dbReference>
<dbReference type="Pfam" id="PF08450">
    <property type="entry name" value="SGL"/>
    <property type="match status" value="1"/>
</dbReference>
<dbReference type="InterPro" id="IPR013658">
    <property type="entry name" value="SGL"/>
</dbReference>